<evidence type="ECO:0000256" key="1">
    <source>
        <dbReference type="ARBA" id="ARBA00008791"/>
    </source>
</evidence>
<dbReference type="InterPro" id="IPR014729">
    <property type="entry name" value="Rossmann-like_a/b/a_fold"/>
</dbReference>
<sequence length="143" mass="15689">MATSVNKILVPLDNSKNSFRGLSSAIYLAKNCDAKIIALHAVYSPPKGDFDTSGKFNKNHKKQLDSMMDIAENQCKKAGVAFDQKIVYGNPGYEIAKFANTSRNKIDMVVIGSRGRSSAKELFFGSTSQFVLHKSKPSVLIIK</sequence>
<name>A0A075GJE1_9ARCH</name>
<dbReference type="PRINTS" id="PR01438">
    <property type="entry name" value="UNVRSLSTRESS"/>
</dbReference>
<dbReference type="AlphaFoldDB" id="A0A075GJE1"/>
<protein>
    <submittedName>
        <fullName evidence="3">UspA domain-containing protein</fullName>
    </submittedName>
</protein>
<dbReference type="CDD" id="cd00293">
    <property type="entry name" value="USP-like"/>
    <property type="match status" value="1"/>
</dbReference>
<organism evidence="3">
    <name type="scientific">uncultured marine thaumarchaeote KM3_164_C03</name>
    <dbReference type="NCBI Taxonomy" id="1456035"/>
    <lineage>
        <taxon>Archaea</taxon>
        <taxon>Nitrososphaerota</taxon>
        <taxon>environmental samples</taxon>
    </lineage>
</organism>
<accession>A0A075GJE1</accession>
<dbReference type="SUPFAM" id="SSF52402">
    <property type="entry name" value="Adenine nucleotide alpha hydrolases-like"/>
    <property type="match status" value="1"/>
</dbReference>
<dbReference type="InterPro" id="IPR006015">
    <property type="entry name" value="Universal_stress_UspA"/>
</dbReference>
<comment type="similarity">
    <text evidence="1">Belongs to the universal stress protein A family.</text>
</comment>
<dbReference type="Gene3D" id="3.40.50.620">
    <property type="entry name" value="HUPs"/>
    <property type="match status" value="1"/>
</dbReference>
<dbReference type="InterPro" id="IPR006016">
    <property type="entry name" value="UspA"/>
</dbReference>
<dbReference type="EMBL" id="KF900677">
    <property type="protein sequence ID" value="AIF03335.1"/>
    <property type="molecule type" value="Genomic_DNA"/>
</dbReference>
<reference evidence="3" key="1">
    <citation type="journal article" date="2014" name="Genome Biol. Evol.">
        <title>Pangenome evidence for extensive interdomain horizontal transfer affecting lineage core and shell genes in uncultured planktonic thaumarchaeota and euryarchaeota.</title>
        <authorList>
            <person name="Deschamps P."/>
            <person name="Zivanovic Y."/>
            <person name="Moreira D."/>
            <person name="Rodriguez-Valera F."/>
            <person name="Lopez-Garcia P."/>
        </authorList>
    </citation>
    <scope>NUCLEOTIDE SEQUENCE</scope>
</reference>
<evidence type="ECO:0000313" key="3">
    <source>
        <dbReference type="EMBL" id="AIF03335.1"/>
    </source>
</evidence>
<feature type="domain" description="UspA" evidence="2">
    <location>
        <begin position="6"/>
        <end position="143"/>
    </location>
</feature>
<dbReference type="PANTHER" id="PTHR46268:SF25">
    <property type="entry name" value="USPA DOMAIN PROTEIN"/>
    <property type="match status" value="1"/>
</dbReference>
<proteinExistence type="inferred from homology"/>
<dbReference type="PANTHER" id="PTHR46268">
    <property type="entry name" value="STRESS RESPONSE PROTEIN NHAX"/>
    <property type="match status" value="1"/>
</dbReference>
<evidence type="ECO:0000259" key="2">
    <source>
        <dbReference type="Pfam" id="PF00582"/>
    </source>
</evidence>
<dbReference type="Pfam" id="PF00582">
    <property type="entry name" value="Usp"/>
    <property type="match status" value="1"/>
</dbReference>